<proteinExistence type="predicted"/>
<dbReference type="GeneID" id="43330901"/>
<keyword evidence="3" id="KW-1185">Reference proteome</keyword>
<evidence type="ECO:0000313" key="2">
    <source>
        <dbReference type="EMBL" id="SIS05655.1"/>
    </source>
</evidence>
<feature type="transmembrane region" description="Helical" evidence="1">
    <location>
        <begin position="29"/>
        <end position="62"/>
    </location>
</feature>
<dbReference type="AlphaFoldDB" id="A0A1N7FZF1"/>
<evidence type="ECO:0000313" key="3">
    <source>
        <dbReference type="Proteomes" id="UP000185687"/>
    </source>
</evidence>
<accession>A0A1N7FZF1</accession>
<gene>
    <name evidence="2" type="ORF">SAMN05421809_3601</name>
</gene>
<evidence type="ECO:0000256" key="1">
    <source>
        <dbReference type="SAM" id="Phobius"/>
    </source>
</evidence>
<dbReference type="EMBL" id="FTNP01000008">
    <property type="protein sequence ID" value="SIS05655.1"/>
    <property type="molecule type" value="Genomic_DNA"/>
</dbReference>
<dbReference type="RefSeq" id="WP_139327063.1">
    <property type="nucleotide sequence ID" value="NZ_CP019329.1"/>
</dbReference>
<reference evidence="2 3" key="1">
    <citation type="submission" date="2017-01" db="EMBL/GenBank/DDBJ databases">
        <authorList>
            <person name="Mah S.A."/>
            <person name="Swanson W.J."/>
            <person name="Moy G.W."/>
            <person name="Vacquier V.D."/>
        </authorList>
    </citation>
    <scope>NUCLEOTIDE SEQUENCE [LARGE SCALE GENOMIC DNA]</scope>
    <source>
        <strain evidence="2 3">CGMCC 1.8909</strain>
    </source>
</reference>
<dbReference type="Proteomes" id="UP000185687">
    <property type="component" value="Unassembled WGS sequence"/>
</dbReference>
<keyword evidence="1" id="KW-0812">Transmembrane</keyword>
<keyword evidence="1" id="KW-1133">Transmembrane helix</keyword>
<keyword evidence="1" id="KW-0472">Membrane</keyword>
<protein>
    <submittedName>
        <fullName evidence="2">Uncharacterized protein</fullName>
    </submittedName>
</protein>
<name>A0A1N7FZF1_9EURY</name>
<sequence>MVSVYSLQVKCNECGEVTEPDPPKNRLKWILGMAIIFAGIGFMIGSVAGVATAGVGFVAWVFTMPIGLYVGYKIGSIGAELADGPSCPECDAKHRTTGLLPF</sequence>
<organism evidence="2 3">
    <name type="scientific">Natronorubrum daqingense</name>
    <dbReference type="NCBI Taxonomy" id="588898"/>
    <lineage>
        <taxon>Archaea</taxon>
        <taxon>Methanobacteriati</taxon>
        <taxon>Methanobacteriota</taxon>
        <taxon>Stenosarchaea group</taxon>
        <taxon>Halobacteria</taxon>
        <taxon>Halobacteriales</taxon>
        <taxon>Natrialbaceae</taxon>
        <taxon>Natronorubrum</taxon>
    </lineage>
</organism>